<feature type="compositionally biased region" description="Polar residues" evidence="2">
    <location>
        <begin position="738"/>
        <end position="754"/>
    </location>
</feature>
<sequence>MSSNLRFSPFASTNSKKSVILSAQQQPQQQTPAITAVRMRKSATPTNIPMPKAQIVREQKPSQEIKPPNFSDTDDDEQDYFEDESDGNLSKEERYVLLQPRAEPQGQENLSGNVTPVNDNQQLNIYEKVSSNQPQPPPPTKVRYASASTDATNPPQRFSNRSVSVDLRDNNGSQRNSLIMQQQQQSQNQQQQSNRNSIEHPQSNRSSLDVSQSSYSTLIIHDNNESQPLFSGTSPGFKHDLYFINSSPSPPNYKKDKSASRSLGNYAGHNTEASTMAPITENEQQYLNQSYVLKHLAKEVKIPTTLDSSTRDSGVSENNSSSNHQQHWPDMNSSRSKSKSQPDLTKLSGDVENRESNNSAINTLNFNDFEQLEIENNKLRSQLNDCLMKVAKSQKLEQEVSNIYRVHEELVQSCERRERLEKTARTRLQSDCRRLQELNRALREQVETLQQQLIIATTQQQQQLASTGRTQQDLLITQLIQQNKELVDANKRQYIEIQAQSATLEEQRIHINVLDSALKRLEEEVRQKQLYQKQLQSLISANERRDKLRLELENELSKDLNRTPTQWQLREKDNQMMRLEAECSKFDQRNMDDGRNLGMDGAGQDTDRIISEAHSAQRKVNELQTRLKMVENRLAEKEKEDILRQLQEQQKLYSANQAYNILNNNDYTPSSSSIVSSTPTTPLIYNTSNYDNLMPSSNSSKTVSATSNSSFDAILAGAYSGLYQQNYVPKLSSVPPTSAGISPNTSCSSASNTMQHKHQEPSITSSSSASNYLNYDQSLDEQRKTIDDQLKKLDNQLLTKICCFPSNLLSKKPVLAEEMAALTSSNNNSDAFLQNLANLRNHRENTPANSSNSGKNEEIVLLEKQGRSSQKLRNNNLAQISSTIGHNMNDISNISNQPSENSKLPKMLLAPRKDRQSSAPPSALPRPPRTMKPPRKIEYGRLSETESNKSNSKSEYEMKTSSLKRHQSPVTSSGSKNFVDIKTELQMALNSTKNNPKSYGTIKTDTTNNITKIYYSNKPDYLSTKNYQRLPDSPSSSDSQKRFVSSGKKITFMRQSPGAQHQSREGSISSGSNSRSSPKPDVGYQQLTQRSRTRTPPKYLNLNPNNPTTKINYLTNSNNSSPTKPTLPSSSVLHHAFQAHSPNPDWKQHQRANSGRSNSGENKYRIQF</sequence>
<feature type="region of interest" description="Disordered" evidence="2">
    <location>
        <begin position="1"/>
        <end position="211"/>
    </location>
</feature>
<gene>
    <name evidence="3" type="ORF">CHIRRI_LOCUS3215</name>
</gene>
<dbReference type="OrthoDB" id="5974715at2759"/>
<dbReference type="GO" id="GO:0030334">
    <property type="term" value="P:regulation of cell migration"/>
    <property type="evidence" value="ECO:0007669"/>
    <property type="project" value="TreeGrafter"/>
</dbReference>
<dbReference type="GO" id="GO:0031410">
    <property type="term" value="C:cytoplasmic vesicle"/>
    <property type="evidence" value="ECO:0007669"/>
    <property type="project" value="TreeGrafter"/>
</dbReference>
<protein>
    <submittedName>
        <fullName evidence="3">Uncharacterized protein</fullName>
    </submittedName>
</protein>
<feature type="compositionally biased region" description="Polar residues" evidence="2">
    <location>
        <begin position="761"/>
        <end position="770"/>
    </location>
</feature>
<reference evidence="3" key="1">
    <citation type="submission" date="2022-01" db="EMBL/GenBank/DDBJ databases">
        <authorList>
            <person name="King R."/>
        </authorList>
    </citation>
    <scope>NUCLEOTIDE SEQUENCE</scope>
</reference>
<proteinExistence type="predicted"/>
<reference evidence="3" key="2">
    <citation type="submission" date="2022-10" db="EMBL/GenBank/DDBJ databases">
        <authorList>
            <consortium name="ENA_rothamsted_submissions"/>
            <consortium name="culmorum"/>
            <person name="King R."/>
        </authorList>
    </citation>
    <scope>NUCLEOTIDE SEQUENCE</scope>
</reference>
<feature type="compositionally biased region" description="Low complexity" evidence="2">
    <location>
        <begin position="1096"/>
        <end position="1133"/>
    </location>
</feature>
<evidence type="ECO:0000256" key="1">
    <source>
        <dbReference type="SAM" id="Coils"/>
    </source>
</evidence>
<dbReference type="PANTHER" id="PTHR14826:SF14">
    <property type="entry name" value="ANGIOMOTIN_C DOMAIN-CONTAINING PROTEIN"/>
    <property type="match status" value="1"/>
</dbReference>
<feature type="coiled-coil region" evidence="1">
    <location>
        <begin position="425"/>
        <end position="459"/>
    </location>
</feature>
<evidence type="ECO:0000313" key="3">
    <source>
        <dbReference type="EMBL" id="CAG9800265.1"/>
    </source>
</evidence>
<feature type="compositionally biased region" description="Polar residues" evidence="2">
    <location>
        <begin position="170"/>
        <end position="180"/>
    </location>
</feature>
<dbReference type="AlphaFoldDB" id="A0A9N9RNQ8"/>
<dbReference type="GO" id="GO:0005886">
    <property type="term" value="C:plasma membrane"/>
    <property type="evidence" value="ECO:0007669"/>
    <property type="project" value="TreeGrafter"/>
</dbReference>
<dbReference type="InterPro" id="IPR051747">
    <property type="entry name" value="Angiomotin-like"/>
</dbReference>
<feature type="compositionally biased region" description="Polar residues" evidence="2">
    <location>
        <begin position="1025"/>
        <end position="1038"/>
    </location>
</feature>
<feature type="compositionally biased region" description="Basic and acidic residues" evidence="2">
    <location>
        <begin position="935"/>
        <end position="958"/>
    </location>
</feature>
<dbReference type="Proteomes" id="UP001153620">
    <property type="component" value="Chromosome 1"/>
</dbReference>
<feature type="region of interest" description="Disordered" evidence="2">
    <location>
        <begin position="304"/>
        <end position="356"/>
    </location>
</feature>
<feature type="compositionally biased region" description="Polar residues" evidence="2">
    <location>
        <begin position="305"/>
        <end position="317"/>
    </location>
</feature>
<feature type="compositionally biased region" description="Low complexity" evidence="2">
    <location>
        <begin position="1065"/>
        <end position="1077"/>
    </location>
</feature>
<feature type="compositionally biased region" description="Pro residues" evidence="2">
    <location>
        <begin position="922"/>
        <end position="931"/>
    </location>
</feature>
<feature type="compositionally biased region" description="Polar residues" evidence="2">
    <location>
        <begin position="199"/>
        <end position="211"/>
    </location>
</feature>
<feature type="compositionally biased region" description="Polar residues" evidence="2">
    <location>
        <begin position="1151"/>
        <end position="1161"/>
    </location>
</feature>
<dbReference type="GO" id="GO:0030036">
    <property type="term" value="P:actin cytoskeleton organization"/>
    <property type="evidence" value="ECO:0007669"/>
    <property type="project" value="TreeGrafter"/>
</dbReference>
<feature type="compositionally biased region" description="Low complexity" evidence="2">
    <location>
        <begin position="181"/>
        <end position="196"/>
    </location>
</feature>
<organism evidence="3 4">
    <name type="scientific">Chironomus riparius</name>
    <dbReference type="NCBI Taxonomy" id="315576"/>
    <lineage>
        <taxon>Eukaryota</taxon>
        <taxon>Metazoa</taxon>
        <taxon>Ecdysozoa</taxon>
        <taxon>Arthropoda</taxon>
        <taxon>Hexapoda</taxon>
        <taxon>Insecta</taxon>
        <taxon>Pterygota</taxon>
        <taxon>Neoptera</taxon>
        <taxon>Endopterygota</taxon>
        <taxon>Diptera</taxon>
        <taxon>Nematocera</taxon>
        <taxon>Chironomoidea</taxon>
        <taxon>Chironomidae</taxon>
        <taxon>Chironominae</taxon>
        <taxon>Chironomus</taxon>
    </lineage>
</organism>
<feature type="compositionally biased region" description="Acidic residues" evidence="2">
    <location>
        <begin position="72"/>
        <end position="86"/>
    </location>
</feature>
<evidence type="ECO:0000256" key="2">
    <source>
        <dbReference type="SAM" id="MobiDB-lite"/>
    </source>
</evidence>
<evidence type="ECO:0000313" key="4">
    <source>
        <dbReference type="Proteomes" id="UP001153620"/>
    </source>
</evidence>
<keyword evidence="1" id="KW-0175">Coiled coil</keyword>
<dbReference type="EMBL" id="OU895877">
    <property type="protein sequence ID" value="CAG9800265.1"/>
    <property type="molecule type" value="Genomic_DNA"/>
</dbReference>
<name>A0A9N9RNQ8_9DIPT</name>
<keyword evidence="4" id="KW-1185">Reference proteome</keyword>
<feature type="region of interest" description="Disordered" evidence="2">
    <location>
        <begin position="1051"/>
        <end position="1168"/>
    </location>
</feature>
<feature type="region of interest" description="Disordered" evidence="2">
    <location>
        <begin position="738"/>
        <end position="770"/>
    </location>
</feature>
<feature type="compositionally biased region" description="Polar residues" evidence="2">
    <location>
        <begin position="331"/>
        <end position="343"/>
    </location>
</feature>
<dbReference type="GO" id="GO:0005923">
    <property type="term" value="C:bicellular tight junction"/>
    <property type="evidence" value="ECO:0007669"/>
    <property type="project" value="TreeGrafter"/>
</dbReference>
<feature type="region of interest" description="Disordered" evidence="2">
    <location>
        <begin position="242"/>
        <end position="269"/>
    </location>
</feature>
<feature type="coiled-coil region" evidence="1">
    <location>
        <begin position="504"/>
        <end position="589"/>
    </location>
</feature>
<dbReference type="PANTHER" id="PTHR14826">
    <property type="entry name" value="ANGIOMOTIN"/>
    <property type="match status" value="1"/>
</dbReference>
<feature type="compositionally biased region" description="Polar residues" evidence="2">
    <location>
        <begin position="106"/>
        <end position="133"/>
    </location>
</feature>
<feature type="region of interest" description="Disordered" evidence="2">
    <location>
        <begin position="911"/>
        <end position="977"/>
    </location>
</feature>
<feature type="region of interest" description="Disordered" evidence="2">
    <location>
        <begin position="1025"/>
        <end position="1044"/>
    </location>
</feature>
<feature type="compositionally biased region" description="Polar residues" evidence="2">
    <location>
        <begin position="146"/>
        <end position="163"/>
    </location>
</feature>
<accession>A0A9N9RNQ8</accession>
<feature type="compositionally biased region" description="Polar residues" evidence="2">
    <location>
        <begin position="1"/>
        <end position="23"/>
    </location>
</feature>
<feature type="coiled-coil region" evidence="1">
    <location>
        <begin position="613"/>
        <end position="652"/>
    </location>
</feature>